<dbReference type="GO" id="GO:0004410">
    <property type="term" value="F:homocitrate synthase activity"/>
    <property type="evidence" value="ECO:0007669"/>
    <property type="project" value="UniProtKB-EC"/>
</dbReference>
<dbReference type="PANTHER" id="PTHR42880">
    <property type="entry name" value="HOMOCITRATE SYNTHASE"/>
    <property type="match status" value="1"/>
</dbReference>
<evidence type="ECO:0000256" key="4">
    <source>
        <dbReference type="ARBA" id="ARBA00020735"/>
    </source>
</evidence>
<keyword evidence="10" id="KW-0012">Acyltransferase</keyword>
<comment type="catalytic activity">
    <reaction evidence="6 8">
        <text>acetyl-CoA + 2-oxoglutarate + H2O = (2R)-homocitrate + CoA + H(+)</text>
        <dbReference type="Rhea" id="RHEA:12929"/>
        <dbReference type="ChEBI" id="CHEBI:15377"/>
        <dbReference type="ChEBI" id="CHEBI:15378"/>
        <dbReference type="ChEBI" id="CHEBI:16810"/>
        <dbReference type="ChEBI" id="CHEBI:57287"/>
        <dbReference type="ChEBI" id="CHEBI:57288"/>
        <dbReference type="ChEBI" id="CHEBI:58884"/>
        <dbReference type="EC" id="2.3.3.14"/>
    </reaction>
</comment>
<dbReference type="Gene3D" id="3.20.20.70">
    <property type="entry name" value="Aldolase class I"/>
    <property type="match status" value="1"/>
</dbReference>
<reference evidence="11" key="1">
    <citation type="submission" date="2023-07" db="EMBL/GenBank/DDBJ databases">
        <title>Molecular identification of indigenous halophilic bacteria isolated from red sea cost, biodegradation of synthetic dyes and assessment of degraded metabolite toxicity.</title>
        <authorList>
            <person name="Chaieb K."/>
            <person name="Altayb H.N."/>
        </authorList>
    </citation>
    <scope>NUCLEOTIDE SEQUENCE [LARGE SCALE GENOMIC DNA]</scope>
    <source>
        <strain evidence="11">K20</strain>
    </source>
</reference>
<evidence type="ECO:0000256" key="8">
    <source>
        <dbReference type="RuleBase" id="RU367143"/>
    </source>
</evidence>
<evidence type="ECO:0000256" key="2">
    <source>
        <dbReference type="ARBA" id="ARBA00006154"/>
    </source>
</evidence>
<dbReference type="InterPro" id="IPR013785">
    <property type="entry name" value="Aldolase_TIM"/>
</dbReference>
<evidence type="ECO:0000256" key="7">
    <source>
        <dbReference type="RuleBase" id="RU003523"/>
    </source>
</evidence>
<proteinExistence type="inferred from homology"/>
<keyword evidence="11" id="KW-1185">Reference proteome</keyword>
<organism evidence="10 11">
    <name type="scientific">Vibrio tritonius</name>
    <dbReference type="NCBI Taxonomy" id="1435069"/>
    <lineage>
        <taxon>Bacteria</taxon>
        <taxon>Pseudomonadati</taxon>
        <taxon>Pseudomonadota</taxon>
        <taxon>Gammaproteobacteria</taxon>
        <taxon>Vibrionales</taxon>
        <taxon>Vibrionaceae</taxon>
        <taxon>Vibrio</taxon>
    </lineage>
</organism>
<keyword evidence="5 7" id="KW-0808">Transferase</keyword>
<dbReference type="InterPro" id="IPR000891">
    <property type="entry name" value="PYR_CT"/>
</dbReference>
<dbReference type="PROSITE" id="PS50991">
    <property type="entry name" value="PYR_CT"/>
    <property type="match status" value="1"/>
</dbReference>
<dbReference type="Gene3D" id="1.10.238.260">
    <property type="match status" value="1"/>
</dbReference>
<evidence type="ECO:0000256" key="5">
    <source>
        <dbReference type="ARBA" id="ARBA00022679"/>
    </source>
</evidence>
<dbReference type="InterPro" id="IPR054691">
    <property type="entry name" value="LeuA/HCS_post-cat"/>
</dbReference>
<dbReference type="PANTHER" id="PTHR42880:SF1">
    <property type="entry name" value="ISOPROPYLMALATE_HOMOCITRATE_CITRAMALATE SYNTHASE FAMILY PROTEIN"/>
    <property type="match status" value="1"/>
</dbReference>
<dbReference type="NCBIfam" id="TIGR02660">
    <property type="entry name" value="nifV_homocitr"/>
    <property type="match status" value="1"/>
</dbReference>
<feature type="domain" description="Pyruvate carboxyltransferase" evidence="9">
    <location>
        <begin position="11"/>
        <end position="262"/>
    </location>
</feature>
<sequence>MAYSMNIPSKIVINDTTLRDGEQSPGVAFTTEEKIHIALLLEGAGVNELEIGIPAMGKAERNTIAAVNQAVTRAQTMAWCRMLEEDVRNASGLGLDWLDLSIPVSAQQLKSKLNIPVSNLFARCEKVIRMAVDMGFNVCVGMEDASRADPDFLLRVAEVAERCGAQRLRFADTNGILDPFVTFQRIVQLRTNTQLDIEMHAHNDLGLATANTLAAIQAGATSVNTTINGLGERAGNAALEEVAVAISVLKQSSCDIDLTQLQALCRYVYVASGRVLSPQKAITGDVVFTHESGVHVDGLLKDINNYQGFSPALVGREHHLVLGKHSGVKAISEVYRRMGIVLDAGQCEALRDELRCWSEREKCVPSNDDLLGIAMHVITPAA</sequence>
<dbReference type="InterPro" id="IPR013477">
    <property type="entry name" value="NifV/FrbC"/>
</dbReference>
<dbReference type="InterPro" id="IPR002034">
    <property type="entry name" value="AIPM/Hcit_synth_CS"/>
</dbReference>
<protein>
    <recommendedName>
        <fullName evidence="4 8">Homocitrate synthase</fullName>
        <ecNumber evidence="3 8">2.3.3.14</ecNumber>
    </recommendedName>
</protein>
<keyword evidence="8" id="KW-0535">Nitrogen fixation</keyword>
<name>A0ABS7YPH2_9VIBR</name>
<evidence type="ECO:0000313" key="10">
    <source>
        <dbReference type="EMBL" id="MCA2016339.1"/>
    </source>
</evidence>
<gene>
    <name evidence="10" type="primary">nifV</name>
    <name evidence="10" type="ORF">LDJ79_09475</name>
</gene>
<dbReference type="SUPFAM" id="SSF51569">
    <property type="entry name" value="Aldolase"/>
    <property type="match status" value="1"/>
</dbReference>
<dbReference type="Pfam" id="PF22617">
    <property type="entry name" value="HCS_D2"/>
    <property type="match status" value="1"/>
</dbReference>
<dbReference type="PROSITE" id="PS00816">
    <property type="entry name" value="AIPM_HOMOCIT_SYNTH_2"/>
    <property type="match status" value="1"/>
</dbReference>
<evidence type="ECO:0000256" key="6">
    <source>
        <dbReference type="ARBA" id="ARBA00048019"/>
    </source>
</evidence>
<dbReference type="Proteomes" id="UP001199044">
    <property type="component" value="Unassembled WGS sequence"/>
</dbReference>
<comment type="function">
    <text evidence="1 8">This protein is a Fe-Mo-cofactor biosynthetic component.</text>
</comment>
<evidence type="ECO:0000256" key="3">
    <source>
        <dbReference type="ARBA" id="ARBA00012974"/>
    </source>
</evidence>
<comment type="similarity">
    <text evidence="2 7">Belongs to the alpha-IPM synthase/homocitrate synthase family.</text>
</comment>
<dbReference type="EMBL" id="JAIWIU010000056">
    <property type="protein sequence ID" value="MCA2016339.1"/>
    <property type="molecule type" value="Genomic_DNA"/>
</dbReference>
<dbReference type="Pfam" id="PF00682">
    <property type="entry name" value="HMGL-like"/>
    <property type="match status" value="1"/>
</dbReference>
<dbReference type="EC" id="2.3.3.14" evidence="3 8"/>
<comment type="caution">
    <text evidence="10">The sequence shown here is derived from an EMBL/GenBank/DDBJ whole genome shotgun (WGS) entry which is preliminary data.</text>
</comment>
<evidence type="ECO:0000313" key="11">
    <source>
        <dbReference type="Proteomes" id="UP001199044"/>
    </source>
</evidence>
<dbReference type="RefSeq" id="WP_225250395.1">
    <property type="nucleotide sequence ID" value="NZ_JAIWIU010000056.1"/>
</dbReference>
<accession>A0ABS7YPH2</accession>
<evidence type="ECO:0000256" key="1">
    <source>
        <dbReference type="ARBA" id="ARBA00003050"/>
    </source>
</evidence>
<evidence type="ECO:0000259" key="9">
    <source>
        <dbReference type="PROSITE" id="PS50991"/>
    </source>
</evidence>
<dbReference type="CDD" id="cd07939">
    <property type="entry name" value="DRE_TIM_NifV"/>
    <property type="match status" value="1"/>
</dbReference>
<dbReference type="PROSITE" id="PS00815">
    <property type="entry name" value="AIPM_HOMOCIT_SYNTH_1"/>
    <property type="match status" value="1"/>
</dbReference>